<proteinExistence type="predicted"/>
<dbReference type="SUPFAM" id="SSF56112">
    <property type="entry name" value="Protein kinase-like (PK-like)"/>
    <property type="match status" value="1"/>
</dbReference>
<dbReference type="PANTHER" id="PTHR30540">
    <property type="entry name" value="OSMOTIC STRESS POTASSIUM TRANSPORTER"/>
    <property type="match status" value="1"/>
</dbReference>
<keyword evidence="4 10" id="KW-0812">Transmembrane</keyword>
<feature type="transmembrane region" description="Helical" evidence="10">
    <location>
        <begin position="2018"/>
        <end position="2040"/>
    </location>
</feature>
<feature type="transmembrane region" description="Helical" evidence="10">
    <location>
        <begin position="403"/>
        <end position="428"/>
    </location>
</feature>
<dbReference type="SUPFAM" id="SSF51126">
    <property type="entry name" value="Pectin lyase-like"/>
    <property type="match status" value="3"/>
</dbReference>
<dbReference type="PROSITE" id="PS50011">
    <property type="entry name" value="PROTEIN_KINASE_DOM"/>
    <property type="match status" value="1"/>
</dbReference>
<dbReference type="InterPro" id="IPR017441">
    <property type="entry name" value="Protein_kinase_ATP_BS"/>
</dbReference>
<feature type="transmembrane region" description="Helical" evidence="10">
    <location>
        <begin position="435"/>
        <end position="455"/>
    </location>
</feature>
<feature type="binding site" evidence="9">
    <location>
        <position position="2097"/>
    </location>
    <ligand>
        <name>ATP</name>
        <dbReference type="ChEBI" id="CHEBI:30616"/>
    </ligand>
</feature>
<feature type="transmembrane region" description="Helical" evidence="10">
    <location>
        <begin position="467"/>
        <end position="486"/>
    </location>
</feature>
<comment type="caution">
    <text evidence="12">The sequence shown here is derived from an EMBL/GenBank/DDBJ whole genome shotgun (WGS) entry which is preliminary data.</text>
</comment>
<dbReference type="InterPro" id="IPR020635">
    <property type="entry name" value="Tyr_kinase_cat_dom"/>
</dbReference>
<dbReference type="InterPro" id="IPR000719">
    <property type="entry name" value="Prot_kinase_dom"/>
</dbReference>
<evidence type="ECO:0000256" key="1">
    <source>
        <dbReference type="ARBA" id="ARBA00004141"/>
    </source>
</evidence>
<protein>
    <submittedName>
        <fullName evidence="12">Potassium transporter</fullName>
    </submittedName>
</protein>
<dbReference type="EMBL" id="MDYQ01000214">
    <property type="protein sequence ID" value="PRP78612.1"/>
    <property type="molecule type" value="Genomic_DNA"/>
</dbReference>
<keyword evidence="3" id="KW-0633">Potassium transport</keyword>
<dbReference type="GO" id="GO:0004713">
    <property type="term" value="F:protein tyrosine kinase activity"/>
    <property type="evidence" value="ECO:0007669"/>
    <property type="project" value="InterPro"/>
</dbReference>
<keyword evidence="2" id="KW-0813">Transport</keyword>
<name>A0A2P6N3V7_9EUKA</name>
<feature type="transmembrane region" description="Helical" evidence="10">
    <location>
        <begin position="245"/>
        <end position="267"/>
    </location>
</feature>
<dbReference type="Pfam" id="PF22776">
    <property type="entry name" value="K_trans_C"/>
    <property type="match status" value="1"/>
</dbReference>
<keyword evidence="8 10" id="KW-0472">Membrane</keyword>
<keyword evidence="9" id="KW-0547">Nucleotide-binding</keyword>
<comment type="subcellular location">
    <subcellularLocation>
        <location evidence="1">Membrane</location>
        <topology evidence="1">Multi-pass membrane protein</topology>
    </subcellularLocation>
</comment>
<dbReference type="SMART" id="SM00219">
    <property type="entry name" value="TyrKc"/>
    <property type="match status" value="1"/>
</dbReference>
<feature type="transmembrane region" description="Helical" evidence="10">
    <location>
        <begin position="322"/>
        <end position="346"/>
    </location>
</feature>
<evidence type="ECO:0000256" key="6">
    <source>
        <dbReference type="ARBA" id="ARBA00022989"/>
    </source>
</evidence>
<dbReference type="PANTHER" id="PTHR30540:SF83">
    <property type="entry name" value="K+ POTASSIUM TRANSPORTER"/>
    <property type="match status" value="1"/>
</dbReference>
<feature type="transmembrane region" description="Helical" evidence="10">
    <location>
        <begin position="367"/>
        <end position="391"/>
    </location>
</feature>
<gene>
    <name evidence="12" type="ORF">PROFUN_13465</name>
</gene>
<dbReference type="InterPro" id="IPR011050">
    <property type="entry name" value="Pectin_lyase_fold/virulence"/>
</dbReference>
<evidence type="ECO:0000313" key="12">
    <source>
        <dbReference type="EMBL" id="PRP78612.1"/>
    </source>
</evidence>
<feature type="transmembrane region" description="Helical" evidence="10">
    <location>
        <begin position="279"/>
        <end position="302"/>
    </location>
</feature>
<reference evidence="12 13" key="1">
    <citation type="journal article" date="2018" name="Genome Biol. Evol.">
        <title>Multiple Roots of Fruiting Body Formation in Amoebozoa.</title>
        <authorList>
            <person name="Hillmann F."/>
            <person name="Forbes G."/>
            <person name="Novohradska S."/>
            <person name="Ferling I."/>
            <person name="Riege K."/>
            <person name="Groth M."/>
            <person name="Westermann M."/>
            <person name="Marz M."/>
            <person name="Spaller T."/>
            <person name="Winckler T."/>
            <person name="Schaap P."/>
            <person name="Glockner G."/>
        </authorList>
    </citation>
    <scope>NUCLEOTIDE SEQUENCE [LARGE SCALE GENOMIC DNA]</scope>
    <source>
        <strain evidence="12 13">Jena</strain>
    </source>
</reference>
<feature type="domain" description="Protein kinase" evidence="11">
    <location>
        <begin position="2070"/>
        <end position="2320"/>
    </location>
</feature>
<feature type="transmembrane region" description="Helical" evidence="10">
    <location>
        <begin position="746"/>
        <end position="765"/>
    </location>
</feature>
<keyword evidence="6 10" id="KW-1133">Transmembrane helix</keyword>
<feature type="transmembrane region" description="Helical" evidence="10">
    <location>
        <begin position="166"/>
        <end position="184"/>
    </location>
</feature>
<dbReference type="Proteomes" id="UP000241769">
    <property type="component" value="Unassembled WGS sequence"/>
</dbReference>
<dbReference type="Pfam" id="PF02705">
    <property type="entry name" value="K_trans"/>
    <property type="match status" value="1"/>
</dbReference>
<dbReference type="PROSITE" id="PS00107">
    <property type="entry name" value="PROTEIN_KINASE_ATP"/>
    <property type="match status" value="1"/>
</dbReference>
<dbReference type="OrthoDB" id="504708at2759"/>
<dbReference type="Gene3D" id="1.10.510.10">
    <property type="entry name" value="Transferase(Phosphotransferase) domain 1"/>
    <property type="match status" value="1"/>
</dbReference>
<evidence type="ECO:0000256" key="9">
    <source>
        <dbReference type="PROSITE-ProRule" id="PRU10141"/>
    </source>
</evidence>
<evidence type="ECO:0000256" key="5">
    <source>
        <dbReference type="ARBA" id="ARBA00022958"/>
    </source>
</evidence>
<dbReference type="InterPro" id="IPR053952">
    <property type="entry name" value="K_trans_C"/>
</dbReference>
<dbReference type="GO" id="GO:0016020">
    <property type="term" value="C:membrane"/>
    <property type="evidence" value="ECO:0007669"/>
    <property type="project" value="UniProtKB-SubCell"/>
</dbReference>
<keyword evidence="9" id="KW-0067">ATP-binding</keyword>
<feature type="transmembrane region" description="Helical" evidence="10">
    <location>
        <begin position="133"/>
        <end position="154"/>
    </location>
</feature>
<evidence type="ECO:0000259" key="11">
    <source>
        <dbReference type="PROSITE" id="PS50011"/>
    </source>
</evidence>
<dbReference type="GO" id="GO:0015079">
    <property type="term" value="F:potassium ion transmembrane transporter activity"/>
    <property type="evidence" value="ECO:0007669"/>
    <property type="project" value="InterPro"/>
</dbReference>
<evidence type="ECO:0000256" key="7">
    <source>
        <dbReference type="ARBA" id="ARBA00023065"/>
    </source>
</evidence>
<evidence type="ECO:0000256" key="3">
    <source>
        <dbReference type="ARBA" id="ARBA00022538"/>
    </source>
</evidence>
<feature type="transmembrane region" description="Helical" evidence="10">
    <location>
        <begin position="196"/>
        <end position="217"/>
    </location>
</feature>
<evidence type="ECO:0000256" key="2">
    <source>
        <dbReference type="ARBA" id="ARBA00022448"/>
    </source>
</evidence>
<dbReference type="PRINTS" id="PR00109">
    <property type="entry name" value="TYRKINASE"/>
</dbReference>
<dbReference type="InterPro" id="IPR003855">
    <property type="entry name" value="K+_transporter"/>
</dbReference>
<feature type="transmembrane region" description="Helical" evidence="10">
    <location>
        <begin position="77"/>
        <end position="97"/>
    </location>
</feature>
<organism evidence="12 13">
    <name type="scientific">Planoprotostelium fungivorum</name>
    <dbReference type="NCBI Taxonomy" id="1890364"/>
    <lineage>
        <taxon>Eukaryota</taxon>
        <taxon>Amoebozoa</taxon>
        <taxon>Evosea</taxon>
        <taxon>Variosea</taxon>
        <taxon>Cavosteliida</taxon>
        <taxon>Cavosteliaceae</taxon>
        <taxon>Planoprotostelium</taxon>
    </lineage>
</organism>
<dbReference type="Pfam" id="PF07714">
    <property type="entry name" value="PK_Tyr_Ser-Thr"/>
    <property type="match status" value="1"/>
</dbReference>
<dbReference type="InterPro" id="IPR008266">
    <property type="entry name" value="Tyr_kinase_AS"/>
</dbReference>
<keyword evidence="13" id="KW-1185">Reference proteome</keyword>
<dbReference type="CDD" id="cd00192">
    <property type="entry name" value="PTKc"/>
    <property type="match status" value="1"/>
</dbReference>
<dbReference type="InterPro" id="IPR001245">
    <property type="entry name" value="Ser-Thr/Tyr_kinase_cat_dom"/>
</dbReference>
<keyword evidence="5" id="KW-0630">Potassium</keyword>
<dbReference type="InParanoid" id="A0A2P6N3V7"/>
<sequence length="2363" mass="258931">MPRNTLCYLITNTPGTQITLFPSAGARMRFALVMTQIKNILGVPTALYQVFGLVHPFHYSKDHNPDQEEKEEANKVLGAISLIIWSIMIHATIKYMALILTANNHGEGGTFSLCAILLKQDGLGARLKRSCRVIAIVGGSLIIGQGAISPAVKISKAISIVDPHKTLSPGVILLLTALAVIIIYQCNRFGADRFGIVIGPFVLMWFCFTGITGIIGITKAPMILRAFNPASAGYYLLHTFQNHDFVAVLNQIGHCFVAVAGMETIYADMGDFGARSVRICWFVLVLPCLIVSYLGIGGRLISEDASDLWDQVSLALLPGAGAARNIFIGISFIMLLLASQLGGVFATISQAVNLGLFPPVAITKTSGFMACVYLPQINQVLMIACLAVVLGFHSDDDGTITEIYSFAVALLMLTTTVLYSLVVVFVWGKKHSKKWWILLFPILILVIFSDIIFILGTGSVLTAEASGWPAMAIAAFFSFIMFSWLIGRVELQRWVNVQNASMTNIRFLRVSRQFRFRRMDLKESTEIGDASLVDRLKGDKTASLDRILETNSGIDLKTISRWEGMGVFVSTNMDKKEQVPECFASYLTFSRSAPRIVVFLRLENVKRPTVEEDQKLTVITHGRGCYSITSRYGYIENRPRITAIIELAQKYCGLPTHELTQYYIHAESIKVKGFNWKWLAIKAFAIMKDLFNDTRGAIRVSPHETMQVGKNGRGLDVRWCNLGHCQFCARKPSGSKSKEEPDRSKGMSQTCFFTLVVLLFAHVHAQGCKQMDDSGGNYFASNSRYSIWWQPCGTLNRPSNISQECLATPNAFICVMDNQDIGTYSASYDPLTSYFTVDRNFFSLNTNSTNNATITAVYTTKCLSISNQILQANTEEDIQISTSELKGLNSTETIQLVGEGFTCDHYLLANYTLSCTCRSNTSSQRLASLVIGEQQIVSFDFYFFQSNQTTLSRLPVAALRFLGQMNGSTLDIQLPPGVYNCSAFGPAILFSSPSGAVTLRGSTMGQTNLTNCQLDISGINTLYMYDIALVGGKDMYEPFLFMRGDVRTLSLVRCNVTQGKVKDTVVPFIYTTGVVGDLIFDKCYALTVDMPNVQTLKRYLIYNSVFFRVRGSQLINTDSCMLVTRNPQYYQGIQLYDIQNSTFFGKNGNYATYYPSACRGPFFISSVFTTFQLSHSTFTGTGPSVVVSLIGFVTIQNCYFSRMASDSSLISLSGSISATISDNQFILCLNPMNLNSGNAVTENNYFWACRAYDSTTDASGVGATGVNWISTNDTFVNFSGGPAVRITSAKSIQLYNLTLMEGSSDLGAIYTNGAQVNIQGFTCTKNSGVSGGCLYSDSGSDGSWISITDAEISENTADNFGASMYFNSALQSFTLSRFRMANNHGPFVGGRDGTYNISDGVFINNNGGFSGGCIQVASQASIGSLALTNVDMIGNKGLSGAAIFNAGNISSVLLVNCTFDGNVGVGGVGIYHTGNIRNFSMRDVIMKNQIADSSGGGIQITGPISVITSSGGAIYISTNCNVIQISDCVFSGNSGSIGGAVYLRNTQGQSNVTVTMLGDYYILMTDNHAIFNGAGAYMSGYNLLSLINWTNKRNTASQSGGVLYAENCASVYINNWTSDSNTAGLSGGTTYISTVFTLSVTSYNSANNTAELSGGTIWLGNIYNTSITDLSTTGNVAVVSGGALYVNHCRRMSVGGWKSDSNAAGASGGSLYVSGNLLLSVQRWTCANNTATTSGGCFHLSSTTQGSTNISSSLFFGNTSPNGAGGYISSSHLILFNNQWKSNVASQGGTLEVTGSGDLEIYNETFVENQNLRAHNNTAMSNGAALYFDGIKEQVEQLCTSPRAPEQKESTCPIVVTMGTQPQTVEELSMYQVVLDTCNFSSNHAEDSGGAIFIKTSSLTRQETATDLYVTSSMFSSNTADTGGALYIQGGKPYVKTTVFNDNHANNGSSIMLQSASLSTSNSEFLGENDISMSSDSVISGTQNSVQCPNHYTSSIQVDQITYCILIQKGIQSISQGAIAAIVICSVFFLLVLLLLLVLARRHHLHKKSKMMLEEEMQRLNLSDLILDDVTVQEIIGKGHFGEVYKGEWNETTVALKGLKNLNPEMETKWREEIHLLRRLNHPNVVRLLGVTHYNNQFLMVLEYVDKGSLDEYLKKSQKDLTDNHLIEMCFDIVKGMMYLQSRGVIHRDLAARNILINSMRHIKISDFGMSRENNVYEAKDKVMPVRWCAPETILYNVSTYKSDVWSFECLTTTFLQMHKSQPTLWKRKVLLTGHSEELFDVLCDCWEFDSERRPSFKDIYVQMREMYNNLPREHIHAVLVPVRSTQTVSITAPHYQDSIYGSQNHVDQSLYPDANMHYDNDV</sequence>
<dbReference type="SMART" id="SM00710">
    <property type="entry name" value="PbH1"/>
    <property type="match status" value="10"/>
</dbReference>
<accession>A0A2P6N3V7</accession>
<feature type="transmembrane region" description="Helical" evidence="10">
    <location>
        <begin position="37"/>
        <end position="57"/>
    </location>
</feature>
<dbReference type="InterPro" id="IPR053951">
    <property type="entry name" value="K_trans_N"/>
</dbReference>
<keyword evidence="7" id="KW-0406">Ion transport</keyword>
<dbReference type="GO" id="GO:0005524">
    <property type="term" value="F:ATP binding"/>
    <property type="evidence" value="ECO:0007669"/>
    <property type="project" value="UniProtKB-UniRule"/>
</dbReference>
<dbReference type="PROSITE" id="PS00109">
    <property type="entry name" value="PROTEIN_KINASE_TYR"/>
    <property type="match status" value="1"/>
</dbReference>
<evidence type="ECO:0000256" key="8">
    <source>
        <dbReference type="ARBA" id="ARBA00023136"/>
    </source>
</evidence>
<evidence type="ECO:0000256" key="4">
    <source>
        <dbReference type="ARBA" id="ARBA00022692"/>
    </source>
</evidence>
<evidence type="ECO:0000313" key="13">
    <source>
        <dbReference type="Proteomes" id="UP000241769"/>
    </source>
</evidence>
<evidence type="ECO:0000256" key="10">
    <source>
        <dbReference type="SAM" id="Phobius"/>
    </source>
</evidence>
<dbReference type="InterPro" id="IPR011009">
    <property type="entry name" value="Kinase-like_dom_sf"/>
</dbReference>
<dbReference type="InterPro" id="IPR006626">
    <property type="entry name" value="PbH1"/>
</dbReference>